<evidence type="ECO:0000256" key="2">
    <source>
        <dbReference type="SAM" id="MobiDB-lite"/>
    </source>
</evidence>
<proteinExistence type="predicted"/>
<dbReference type="Proteomes" id="UP001617351">
    <property type="component" value="Unassembled WGS sequence"/>
</dbReference>
<name>A0ABW8ERW4_STRT5</name>
<dbReference type="EMBL" id="JBIUYY010000017">
    <property type="protein sequence ID" value="MFJ2825373.1"/>
    <property type="molecule type" value="Genomic_DNA"/>
</dbReference>
<dbReference type="PROSITE" id="PS50088">
    <property type="entry name" value="ANK_REPEAT"/>
    <property type="match status" value="1"/>
</dbReference>
<dbReference type="SUPFAM" id="SSF48403">
    <property type="entry name" value="Ankyrin repeat"/>
    <property type="match status" value="1"/>
</dbReference>
<dbReference type="Pfam" id="PF12796">
    <property type="entry name" value="Ank_2"/>
    <property type="match status" value="1"/>
</dbReference>
<keyword evidence="4" id="KW-1185">Reference proteome</keyword>
<dbReference type="RefSeq" id="WP_402386596.1">
    <property type="nucleotide sequence ID" value="NZ_JBIUYY010000017.1"/>
</dbReference>
<gene>
    <name evidence="3" type="ORF">ACIO7M_30290</name>
</gene>
<dbReference type="InterPro" id="IPR002110">
    <property type="entry name" value="Ankyrin_rpt"/>
</dbReference>
<evidence type="ECO:0000313" key="3">
    <source>
        <dbReference type="EMBL" id="MFJ2825373.1"/>
    </source>
</evidence>
<feature type="region of interest" description="Disordered" evidence="2">
    <location>
        <begin position="1"/>
        <end position="22"/>
    </location>
</feature>
<sequence>MNAGPRRPGTDPRLPGGLRHEDGPVWQRIRRHAVPARMIEDATARRLAGDWRAACAAAAVDVRFDLSEVAARHGAAVADAAEDDLLHLAPDLVRWHLPRLLGGRTTLTPNVRVLLARYGAGPGAPVLSATTGPMADGPQRLRLHCAPLHPADAHRSTHHRAPSYRHENWIAARPLWDARQAAGLRDRLTGGAGRLPFLHPDGTPLDAAAFPAAAPGAGDQAARAEWTALLHARGDAPAAYAAAGLERDTAPTETGTQQGRIDPEAVLAADGVDLTRLEQEVRRLSDAGEGGRFTVPTGWYGLLVLRLSGDRGLRVSGERRHASAASGPRLPAFAYERLPDLELVRTGRITPRELHPLVAASLFPDAGPADGPPGPAAPRPVRVRCRTAWHEVHSRGGTLDLLHHSAEEQQRERALRAFGGAVTGCFAVQHAWTAPDGVRLPRALREERRELFLRVQHGDTAGVSALLDAGTDPRVRDGRGCTLLHLLPQLDHTALLPRLLGAGLSPEVRDGLGRTPLVTAVTNGGSADLVRALVAAGSRIDATDDADLSLAQIIRRFRRTDLGFLRSRVEEEYPGIGADWFDDWIEEQEEYAETDDDADAGSHAGAEEDDSA</sequence>
<evidence type="ECO:0000256" key="1">
    <source>
        <dbReference type="PROSITE-ProRule" id="PRU00023"/>
    </source>
</evidence>
<reference evidence="3 4" key="1">
    <citation type="submission" date="2024-10" db="EMBL/GenBank/DDBJ databases">
        <title>The Natural Products Discovery Center: Release of the First 8490 Sequenced Strains for Exploring Actinobacteria Biosynthetic Diversity.</title>
        <authorList>
            <person name="Kalkreuter E."/>
            <person name="Kautsar S.A."/>
            <person name="Yang D."/>
            <person name="Bader C.D."/>
            <person name="Teijaro C.N."/>
            <person name="Fluegel L."/>
            <person name="Davis C.M."/>
            <person name="Simpson J.R."/>
            <person name="Lauterbach L."/>
            <person name="Steele A.D."/>
            <person name="Gui C."/>
            <person name="Meng S."/>
            <person name="Li G."/>
            <person name="Viehrig K."/>
            <person name="Ye F."/>
            <person name="Su P."/>
            <person name="Kiefer A.F."/>
            <person name="Nichols A."/>
            <person name="Cepeda A.J."/>
            <person name="Yan W."/>
            <person name="Fan B."/>
            <person name="Jiang Y."/>
            <person name="Adhikari A."/>
            <person name="Zheng C.-J."/>
            <person name="Schuster L."/>
            <person name="Cowan T.M."/>
            <person name="Smanski M.J."/>
            <person name="Chevrette M.G."/>
            <person name="De Carvalho L.P.S."/>
            <person name="Shen B."/>
        </authorList>
    </citation>
    <scope>NUCLEOTIDE SEQUENCE [LARGE SCALE GENOMIC DNA]</scope>
    <source>
        <strain evidence="3 4">NPDC087220</strain>
    </source>
</reference>
<comment type="caution">
    <text evidence="3">The sequence shown here is derived from an EMBL/GenBank/DDBJ whole genome shotgun (WGS) entry which is preliminary data.</text>
</comment>
<accession>A0ABW8ERW4</accession>
<protein>
    <submittedName>
        <fullName evidence="3">Ankyrin repeat domain-containing protein</fullName>
    </submittedName>
</protein>
<dbReference type="InterPro" id="IPR036770">
    <property type="entry name" value="Ankyrin_rpt-contain_sf"/>
</dbReference>
<feature type="repeat" description="ANK" evidence="1">
    <location>
        <begin position="512"/>
        <end position="545"/>
    </location>
</feature>
<dbReference type="Gene3D" id="1.25.40.20">
    <property type="entry name" value="Ankyrin repeat-containing domain"/>
    <property type="match status" value="1"/>
</dbReference>
<evidence type="ECO:0000313" key="4">
    <source>
        <dbReference type="Proteomes" id="UP001617351"/>
    </source>
</evidence>
<dbReference type="PROSITE" id="PS50297">
    <property type="entry name" value="ANK_REP_REGION"/>
    <property type="match status" value="1"/>
</dbReference>
<keyword evidence="1" id="KW-0040">ANK repeat</keyword>
<feature type="compositionally biased region" description="Acidic residues" evidence="2">
    <location>
        <begin position="588"/>
        <end position="599"/>
    </location>
</feature>
<organism evidence="3 4">
    <name type="scientific">Streptomyces toxytricini</name>
    <name type="common">Actinomyces toxytricini</name>
    <dbReference type="NCBI Taxonomy" id="67369"/>
    <lineage>
        <taxon>Bacteria</taxon>
        <taxon>Bacillati</taxon>
        <taxon>Actinomycetota</taxon>
        <taxon>Actinomycetes</taxon>
        <taxon>Kitasatosporales</taxon>
        <taxon>Streptomycetaceae</taxon>
        <taxon>Streptomyces</taxon>
    </lineage>
</organism>
<feature type="region of interest" description="Disordered" evidence="2">
    <location>
        <begin position="588"/>
        <end position="612"/>
    </location>
</feature>